<keyword evidence="2" id="KW-0012">Acyltransferase</keyword>
<evidence type="ECO:0000256" key="2">
    <source>
        <dbReference type="ARBA" id="ARBA00023315"/>
    </source>
</evidence>
<proteinExistence type="predicted"/>
<evidence type="ECO:0000313" key="5">
    <source>
        <dbReference type="Proteomes" id="UP001501321"/>
    </source>
</evidence>
<dbReference type="InterPro" id="IPR016181">
    <property type="entry name" value="Acyl_CoA_acyltransferase"/>
</dbReference>
<dbReference type="PROSITE" id="PS51186">
    <property type="entry name" value="GNAT"/>
    <property type="match status" value="1"/>
</dbReference>
<evidence type="ECO:0000313" key="4">
    <source>
        <dbReference type="EMBL" id="GAA4497275.1"/>
    </source>
</evidence>
<comment type="caution">
    <text evidence="4">The sequence shown here is derived from an EMBL/GenBank/DDBJ whole genome shotgun (WGS) entry which is preliminary data.</text>
</comment>
<gene>
    <name evidence="4" type="ORF">GCM10023095_13580</name>
</gene>
<protein>
    <submittedName>
        <fullName evidence="4">GNAT family N-acetyltransferase</fullName>
    </submittedName>
</protein>
<keyword evidence="5" id="KW-1185">Reference proteome</keyword>
<accession>A0ABP8Q721</accession>
<dbReference type="InterPro" id="IPR000182">
    <property type="entry name" value="GNAT_dom"/>
</dbReference>
<name>A0ABP8Q721_9GAMM</name>
<dbReference type="Gene3D" id="3.40.630.30">
    <property type="match status" value="1"/>
</dbReference>
<reference evidence="5" key="1">
    <citation type="journal article" date="2019" name="Int. J. Syst. Evol. Microbiol.">
        <title>The Global Catalogue of Microorganisms (GCM) 10K type strain sequencing project: providing services to taxonomists for standard genome sequencing and annotation.</title>
        <authorList>
            <consortium name="The Broad Institute Genomics Platform"/>
            <consortium name="The Broad Institute Genome Sequencing Center for Infectious Disease"/>
            <person name="Wu L."/>
            <person name="Ma J."/>
        </authorList>
    </citation>
    <scope>NUCLEOTIDE SEQUENCE [LARGE SCALE GENOMIC DNA]</scope>
    <source>
        <strain evidence="5">JCM 32226</strain>
    </source>
</reference>
<dbReference type="RefSeq" id="WP_345011346.1">
    <property type="nucleotide sequence ID" value="NZ_BAABFC010000009.1"/>
</dbReference>
<dbReference type="InterPro" id="IPR050832">
    <property type="entry name" value="Bact_Acetyltransf"/>
</dbReference>
<evidence type="ECO:0000259" key="3">
    <source>
        <dbReference type="PROSITE" id="PS51186"/>
    </source>
</evidence>
<dbReference type="PANTHER" id="PTHR43877">
    <property type="entry name" value="AMINOALKYLPHOSPHONATE N-ACETYLTRANSFERASE-RELATED-RELATED"/>
    <property type="match status" value="1"/>
</dbReference>
<sequence>MPPCAHSPVVPPLRLRQASLADGPQLARLATQLGYPSTEEQMARRLTALLPRADHWLGVAEAGEPGQVVAWLHASLVCALESDPHAEILGLVVDEQCRGQGIGQQLVTAASHWARGQGMERLWVRSNLVRQQAHHFYRRLGFTDLKAQQVFGLRLNEAGSAA</sequence>
<dbReference type="EMBL" id="BAABFC010000009">
    <property type="protein sequence ID" value="GAA4497275.1"/>
    <property type="molecule type" value="Genomic_DNA"/>
</dbReference>
<dbReference type="Proteomes" id="UP001501321">
    <property type="component" value="Unassembled WGS sequence"/>
</dbReference>
<dbReference type="SUPFAM" id="SSF55729">
    <property type="entry name" value="Acyl-CoA N-acyltransferases (Nat)"/>
    <property type="match status" value="1"/>
</dbReference>
<dbReference type="CDD" id="cd04301">
    <property type="entry name" value="NAT_SF"/>
    <property type="match status" value="1"/>
</dbReference>
<evidence type="ECO:0000256" key="1">
    <source>
        <dbReference type="ARBA" id="ARBA00022679"/>
    </source>
</evidence>
<feature type="domain" description="N-acetyltransferase" evidence="3">
    <location>
        <begin position="13"/>
        <end position="162"/>
    </location>
</feature>
<dbReference type="Pfam" id="PF00583">
    <property type="entry name" value="Acetyltransf_1"/>
    <property type="match status" value="1"/>
</dbReference>
<keyword evidence="1" id="KW-0808">Transferase</keyword>
<organism evidence="4 5">
    <name type="scientific">Pseudaeromonas paramecii</name>
    <dbReference type="NCBI Taxonomy" id="2138166"/>
    <lineage>
        <taxon>Bacteria</taxon>
        <taxon>Pseudomonadati</taxon>
        <taxon>Pseudomonadota</taxon>
        <taxon>Gammaproteobacteria</taxon>
        <taxon>Aeromonadales</taxon>
        <taxon>Aeromonadaceae</taxon>
        <taxon>Pseudaeromonas</taxon>
    </lineage>
</organism>